<dbReference type="InterPro" id="IPR020806">
    <property type="entry name" value="PKS_PP-bd"/>
</dbReference>
<dbReference type="SUPFAM" id="SSF48452">
    <property type="entry name" value="TPR-like"/>
    <property type="match status" value="1"/>
</dbReference>
<evidence type="ECO:0000256" key="2">
    <source>
        <dbReference type="ARBA" id="ARBA00022553"/>
    </source>
</evidence>
<dbReference type="EMBL" id="HBGE01109756">
    <property type="protein sequence ID" value="CAD9188671.1"/>
    <property type="molecule type" value="Transcribed_RNA"/>
</dbReference>
<dbReference type="Pfam" id="PF00550">
    <property type="entry name" value="PP-binding"/>
    <property type="match status" value="1"/>
</dbReference>
<dbReference type="InterPro" id="IPR009081">
    <property type="entry name" value="PP-bd_ACP"/>
</dbReference>
<evidence type="ECO:0000259" key="3">
    <source>
        <dbReference type="PROSITE" id="PS50075"/>
    </source>
</evidence>
<dbReference type="Gene3D" id="1.25.40.10">
    <property type="entry name" value="Tetratricopeptide repeat domain"/>
    <property type="match status" value="2"/>
</dbReference>
<accession>A0A7S1S9N8</accession>
<dbReference type="AlphaFoldDB" id="A0A7S1S9N8"/>
<name>A0A7S1S9N8_ALECA</name>
<dbReference type="PANTHER" id="PTHR10098">
    <property type="entry name" value="RAPSYN-RELATED"/>
    <property type="match status" value="1"/>
</dbReference>
<keyword evidence="1" id="KW-0596">Phosphopantetheine</keyword>
<reference evidence="4" key="1">
    <citation type="submission" date="2021-01" db="EMBL/GenBank/DDBJ databases">
        <authorList>
            <person name="Corre E."/>
            <person name="Pelletier E."/>
            <person name="Niang G."/>
            <person name="Scheremetjew M."/>
            <person name="Finn R."/>
            <person name="Kale V."/>
            <person name="Holt S."/>
            <person name="Cochrane G."/>
            <person name="Meng A."/>
            <person name="Brown T."/>
            <person name="Cohen L."/>
        </authorList>
    </citation>
    <scope>NUCLEOTIDE SEQUENCE</scope>
    <source>
        <strain evidence="4">OF101</strain>
    </source>
</reference>
<sequence>MASGAWRLYGRVGDDAGQAKAMLTEAQADIEGGDYYDASETAHDALLLAKELSDKVTEAAALAAAAQAHLSRDEGEEALSTAKEALALFQADADGKAGEAQALRLVAQVHMRNGDTDQAAVPARQSLQLLRELGDTKAELEVLKLTASLSIQRKRNEEAVRAAQEAFTLGKQLGWTTKQEAEANVLLCQALFARMCGDAEAARDSYQIVSRNETRVLRPAEEAVRLAKQEDDKTLLAFALYTLASVTKYLFICLGKLEKLDDVMRTGNEASTLFGKLMDESGQGNVALVIAEVHLACGRFAEAQDMVNKAISLGQSCGDQELQDRARELLTRGAPVQQQQMAAMPMPQMVIPEATQISPVEVTGPDSMEPAKPKGLERDVVAEVVKKIALEAIGDSDTIDMDQALMESGLDSLGAITFRNKLQQETGLKLSGTLMFDYPTMAAVTDHMVEASMAK</sequence>
<dbReference type="PANTHER" id="PTHR10098:SF108">
    <property type="entry name" value="TETRATRICOPEPTIDE REPEAT PROTEIN 28"/>
    <property type="match status" value="1"/>
</dbReference>
<dbReference type="SMART" id="SM00028">
    <property type="entry name" value="TPR"/>
    <property type="match status" value="3"/>
</dbReference>
<keyword evidence="2" id="KW-0597">Phosphoprotein</keyword>
<evidence type="ECO:0000313" key="4">
    <source>
        <dbReference type="EMBL" id="CAD9188671.1"/>
    </source>
</evidence>
<protein>
    <recommendedName>
        <fullName evidence="3">Carrier domain-containing protein</fullName>
    </recommendedName>
</protein>
<dbReference type="InterPro" id="IPR019734">
    <property type="entry name" value="TPR_rpt"/>
</dbReference>
<dbReference type="PROSITE" id="PS50075">
    <property type="entry name" value="CARRIER"/>
    <property type="match status" value="1"/>
</dbReference>
<gene>
    <name evidence="4" type="ORF">ACAT0790_LOCUS65445</name>
</gene>
<feature type="domain" description="Carrier" evidence="3">
    <location>
        <begin position="371"/>
        <end position="452"/>
    </location>
</feature>
<dbReference type="InterPro" id="IPR011990">
    <property type="entry name" value="TPR-like_helical_dom_sf"/>
</dbReference>
<dbReference type="Gene3D" id="1.10.1200.10">
    <property type="entry name" value="ACP-like"/>
    <property type="match status" value="1"/>
</dbReference>
<dbReference type="GO" id="GO:0031177">
    <property type="term" value="F:phosphopantetheine binding"/>
    <property type="evidence" value="ECO:0007669"/>
    <property type="project" value="InterPro"/>
</dbReference>
<dbReference type="SUPFAM" id="SSF47336">
    <property type="entry name" value="ACP-like"/>
    <property type="match status" value="1"/>
</dbReference>
<proteinExistence type="predicted"/>
<dbReference type="InterPro" id="IPR036736">
    <property type="entry name" value="ACP-like_sf"/>
</dbReference>
<dbReference type="SMART" id="SM00823">
    <property type="entry name" value="PKS_PP"/>
    <property type="match status" value="1"/>
</dbReference>
<organism evidence="4">
    <name type="scientific">Alexandrium catenella</name>
    <name type="common">Red tide dinoflagellate</name>
    <name type="synonym">Gonyaulax catenella</name>
    <dbReference type="NCBI Taxonomy" id="2925"/>
    <lineage>
        <taxon>Eukaryota</taxon>
        <taxon>Sar</taxon>
        <taxon>Alveolata</taxon>
        <taxon>Dinophyceae</taxon>
        <taxon>Gonyaulacales</taxon>
        <taxon>Pyrocystaceae</taxon>
        <taxon>Alexandrium</taxon>
    </lineage>
</organism>
<evidence type="ECO:0000256" key="1">
    <source>
        <dbReference type="ARBA" id="ARBA00022450"/>
    </source>
</evidence>